<accession>A0A8S2Z2K2</accession>
<reference evidence="1" key="1">
    <citation type="submission" date="2021-02" db="EMBL/GenBank/DDBJ databases">
        <authorList>
            <person name="Nowell W R."/>
        </authorList>
    </citation>
    <scope>NUCLEOTIDE SEQUENCE</scope>
</reference>
<dbReference type="Proteomes" id="UP000681967">
    <property type="component" value="Unassembled WGS sequence"/>
</dbReference>
<evidence type="ECO:0000313" key="2">
    <source>
        <dbReference type="Proteomes" id="UP000681967"/>
    </source>
</evidence>
<dbReference type="AlphaFoldDB" id="A0A8S2Z2K2"/>
<name>A0A8S2Z2K2_9BILA</name>
<comment type="caution">
    <text evidence="1">The sequence shown here is derived from an EMBL/GenBank/DDBJ whole genome shotgun (WGS) entry which is preliminary data.</text>
</comment>
<dbReference type="EMBL" id="CAJOBH010097560">
    <property type="protein sequence ID" value="CAF4596860.1"/>
    <property type="molecule type" value="Genomic_DNA"/>
</dbReference>
<sequence length="38" mass="4346">MGSVGIICKPEENIHHEAPLTYMLQLIPREILEQTNLN</sequence>
<gene>
    <name evidence="1" type="ORF">BYL167_LOCUS39952</name>
</gene>
<proteinExistence type="predicted"/>
<feature type="non-terminal residue" evidence="1">
    <location>
        <position position="38"/>
    </location>
</feature>
<evidence type="ECO:0000313" key="1">
    <source>
        <dbReference type="EMBL" id="CAF4596860.1"/>
    </source>
</evidence>
<organism evidence="1 2">
    <name type="scientific">Rotaria magnacalcarata</name>
    <dbReference type="NCBI Taxonomy" id="392030"/>
    <lineage>
        <taxon>Eukaryota</taxon>
        <taxon>Metazoa</taxon>
        <taxon>Spiralia</taxon>
        <taxon>Gnathifera</taxon>
        <taxon>Rotifera</taxon>
        <taxon>Eurotatoria</taxon>
        <taxon>Bdelloidea</taxon>
        <taxon>Philodinida</taxon>
        <taxon>Philodinidae</taxon>
        <taxon>Rotaria</taxon>
    </lineage>
</organism>
<protein>
    <submittedName>
        <fullName evidence="1">Uncharacterized protein</fullName>
    </submittedName>
</protein>